<protein>
    <recommendedName>
        <fullName evidence="2">WW domain-containing protein</fullName>
    </recommendedName>
</protein>
<sequence>MLRPYLLASLALVSGYQVAVLPRACPPALRTSSPVAGLFDALKGKGGSDRREADSEAQLRAMEEMRELRRDPVEYEVMKNRRRNYGTASQAAKSGNIPAGWGSAVDEASGARYFFDEETKQTSWEPPAEMLEQMVAILEDIQRKEMQEVVDSVAGSQ</sequence>
<dbReference type="InterPro" id="IPR036020">
    <property type="entry name" value="WW_dom_sf"/>
</dbReference>
<feature type="signal peptide" evidence="1">
    <location>
        <begin position="1"/>
        <end position="15"/>
    </location>
</feature>
<dbReference type="EMBL" id="HBER01022101">
    <property type="protein sequence ID" value="CAD8535826.1"/>
    <property type="molecule type" value="Transcribed_RNA"/>
</dbReference>
<organism evidence="3">
    <name type="scientific">Calcidiscus leptoporus</name>
    <dbReference type="NCBI Taxonomy" id="127549"/>
    <lineage>
        <taxon>Eukaryota</taxon>
        <taxon>Haptista</taxon>
        <taxon>Haptophyta</taxon>
        <taxon>Prymnesiophyceae</taxon>
        <taxon>Coccolithales</taxon>
        <taxon>Calcidiscaceae</taxon>
        <taxon>Calcidiscus</taxon>
    </lineage>
</organism>
<evidence type="ECO:0000313" key="3">
    <source>
        <dbReference type="EMBL" id="CAD8535826.1"/>
    </source>
</evidence>
<dbReference type="SMART" id="SM00456">
    <property type="entry name" value="WW"/>
    <property type="match status" value="1"/>
</dbReference>
<accession>A0A7S0IYH1</accession>
<proteinExistence type="predicted"/>
<dbReference type="PROSITE" id="PS50020">
    <property type="entry name" value="WW_DOMAIN_2"/>
    <property type="match status" value="1"/>
</dbReference>
<dbReference type="InterPro" id="IPR001202">
    <property type="entry name" value="WW_dom"/>
</dbReference>
<name>A0A7S0IYH1_9EUKA</name>
<dbReference type="Pfam" id="PF00397">
    <property type="entry name" value="WW"/>
    <property type="match status" value="1"/>
</dbReference>
<evidence type="ECO:0000259" key="2">
    <source>
        <dbReference type="PROSITE" id="PS50020"/>
    </source>
</evidence>
<reference evidence="3" key="1">
    <citation type="submission" date="2021-01" db="EMBL/GenBank/DDBJ databases">
        <authorList>
            <person name="Corre E."/>
            <person name="Pelletier E."/>
            <person name="Niang G."/>
            <person name="Scheremetjew M."/>
            <person name="Finn R."/>
            <person name="Kale V."/>
            <person name="Holt S."/>
            <person name="Cochrane G."/>
            <person name="Meng A."/>
            <person name="Brown T."/>
            <person name="Cohen L."/>
        </authorList>
    </citation>
    <scope>NUCLEOTIDE SEQUENCE</scope>
    <source>
        <strain evidence="3">RCC1130</strain>
    </source>
</reference>
<feature type="domain" description="WW" evidence="2">
    <location>
        <begin position="95"/>
        <end position="129"/>
    </location>
</feature>
<evidence type="ECO:0000256" key="1">
    <source>
        <dbReference type="SAM" id="SignalP"/>
    </source>
</evidence>
<dbReference type="CDD" id="cd00201">
    <property type="entry name" value="WW"/>
    <property type="match status" value="1"/>
</dbReference>
<feature type="chain" id="PRO_5031413405" description="WW domain-containing protein" evidence="1">
    <location>
        <begin position="16"/>
        <end position="157"/>
    </location>
</feature>
<keyword evidence="1" id="KW-0732">Signal</keyword>
<dbReference type="AlphaFoldDB" id="A0A7S0IYH1"/>
<dbReference type="SUPFAM" id="SSF51045">
    <property type="entry name" value="WW domain"/>
    <property type="match status" value="1"/>
</dbReference>
<dbReference type="PROSITE" id="PS01159">
    <property type="entry name" value="WW_DOMAIN_1"/>
    <property type="match status" value="1"/>
</dbReference>
<gene>
    <name evidence="3" type="ORF">CLEP1334_LOCUS11106</name>
</gene>
<dbReference type="Gene3D" id="2.20.70.10">
    <property type="match status" value="1"/>
</dbReference>